<keyword evidence="1" id="KW-1133">Transmembrane helix</keyword>
<dbReference type="AlphaFoldDB" id="A0ABD5MCU8"/>
<evidence type="ECO:0000313" key="2">
    <source>
        <dbReference type="EMBL" id="MFA1611737.1"/>
    </source>
</evidence>
<sequence length="65" mass="7042">MSTVTNALQHITGVGRILVLFVVYVAALTVGTATVKVKRGIDRAHFGSVRLLHRLVGTRAVRDET</sequence>
<gene>
    <name evidence="2" type="ORF">OS889_12055</name>
</gene>
<name>A0ABD5MCU8_9EURY</name>
<evidence type="ECO:0000313" key="3">
    <source>
        <dbReference type="Proteomes" id="UP001570511"/>
    </source>
</evidence>
<dbReference type="EMBL" id="JBGNYA010000001">
    <property type="protein sequence ID" value="MFA1611737.1"/>
    <property type="molecule type" value="Genomic_DNA"/>
</dbReference>
<organism evidence="2 3">
    <name type="scientific">Halobellus rubicundus</name>
    <dbReference type="NCBI Taxonomy" id="2996466"/>
    <lineage>
        <taxon>Archaea</taxon>
        <taxon>Methanobacteriati</taxon>
        <taxon>Methanobacteriota</taxon>
        <taxon>Stenosarchaea group</taxon>
        <taxon>Halobacteria</taxon>
        <taxon>Halobacteriales</taxon>
        <taxon>Haloferacaceae</taxon>
        <taxon>Halobellus</taxon>
    </lineage>
</organism>
<comment type="caution">
    <text evidence="2">The sequence shown here is derived from an EMBL/GenBank/DDBJ whole genome shotgun (WGS) entry which is preliminary data.</text>
</comment>
<accession>A0ABD5MCU8</accession>
<keyword evidence="1" id="KW-0472">Membrane</keyword>
<keyword evidence="3" id="KW-1185">Reference proteome</keyword>
<reference evidence="2 3" key="1">
    <citation type="submission" date="2024-08" db="EMBL/GenBank/DDBJ databases">
        <title>Halobellus sp. MBLA0158 whole genome sequence.</title>
        <authorList>
            <person name="Hwang C.Y."/>
            <person name="Cho E.-S."/>
            <person name="Seo M.-J."/>
        </authorList>
    </citation>
    <scope>NUCLEOTIDE SEQUENCE [LARGE SCALE GENOMIC DNA]</scope>
    <source>
        <strain evidence="2 3">MBLA0158</strain>
    </source>
</reference>
<proteinExistence type="predicted"/>
<keyword evidence="1" id="KW-0812">Transmembrane</keyword>
<protein>
    <submittedName>
        <fullName evidence="2">Uncharacterized protein</fullName>
    </submittedName>
</protein>
<dbReference type="RefSeq" id="WP_372390103.1">
    <property type="nucleotide sequence ID" value="NZ_JBGNYA010000001.1"/>
</dbReference>
<feature type="transmembrane region" description="Helical" evidence="1">
    <location>
        <begin position="17"/>
        <end position="35"/>
    </location>
</feature>
<dbReference type="Proteomes" id="UP001570511">
    <property type="component" value="Unassembled WGS sequence"/>
</dbReference>
<evidence type="ECO:0000256" key="1">
    <source>
        <dbReference type="SAM" id="Phobius"/>
    </source>
</evidence>